<name>A0A6C0EY34_9ZZZZ</name>
<evidence type="ECO:0000313" key="2">
    <source>
        <dbReference type="EMBL" id="QHT33918.1"/>
    </source>
</evidence>
<organism evidence="2">
    <name type="scientific">viral metagenome</name>
    <dbReference type="NCBI Taxonomy" id="1070528"/>
    <lineage>
        <taxon>unclassified sequences</taxon>
        <taxon>metagenomes</taxon>
        <taxon>organismal metagenomes</taxon>
    </lineage>
</organism>
<protein>
    <submittedName>
        <fullName evidence="2">Uncharacterized protein</fullName>
    </submittedName>
</protein>
<sequence>MQMIQGNTDNIPFLGQMIKVILRNGNSYDVNISEKYYEVNNIFTLMYRQHNNIMNEATTMNLPFIGQIVKLNVSNGDKYDAKFTQAYNSFDTNDTSSFYIMLKKNSDSNSDSDTHNPRQIKTNPPPTRQAPPPPSREPPSREQSIILIHDHNIQVTDCTKSGTSINIDNLTTKPLPYRIN</sequence>
<feature type="region of interest" description="Disordered" evidence="1">
    <location>
        <begin position="104"/>
        <end position="141"/>
    </location>
</feature>
<feature type="compositionally biased region" description="Pro residues" evidence="1">
    <location>
        <begin position="123"/>
        <end position="137"/>
    </location>
</feature>
<dbReference type="EMBL" id="MN738980">
    <property type="protein sequence ID" value="QHT33918.1"/>
    <property type="molecule type" value="Genomic_DNA"/>
</dbReference>
<dbReference type="AlphaFoldDB" id="A0A6C0EY34"/>
<reference evidence="2" key="1">
    <citation type="journal article" date="2020" name="Nature">
        <title>Giant virus diversity and host interactions through global metagenomics.</title>
        <authorList>
            <person name="Schulz F."/>
            <person name="Roux S."/>
            <person name="Paez-Espino D."/>
            <person name="Jungbluth S."/>
            <person name="Walsh D.A."/>
            <person name="Denef V.J."/>
            <person name="McMahon K.D."/>
            <person name="Konstantinidis K.T."/>
            <person name="Eloe-Fadrosh E.A."/>
            <person name="Kyrpides N.C."/>
            <person name="Woyke T."/>
        </authorList>
    </citation>
    <scope>NUCLEOTIDE SEQUENCE</scope>
    <source>
        <strain evidence="2">GVMAG-M-3300009161-52</strain>
    </source>
</reference>
<feature type="compositionally biased region" description="Polar residues" evidence="1">
    <location>
        <begin position="161"/>
        <end position="172"/>
    </location>
</feature>
<proteinExistence type="predicted"/>
<feature type="region of interest" description="Disordered" evidence="1">
    <location>
        <begin position="161"/>
        <end position="180"/>
    </location>
</feature>
<accession>A0A6C0EY34</accession>
<evidence type="ECO:0000256" key="1">
    <source>
        <dbReference type="SAM" id="MobiDB-lite"/>
    </source>
</evidence>